<dbReference type="PRINTS" id="PR00038">
    <property type="entry name" value="HTHLUXR"/>
</dbReference>
<dbReference type="InterPro" id="IPR016032">
    <property type="entry name" value="Sig_transdc_resp-reg_C-effctor"/>
</dbReference>
<evidence type="ECO:0000256" key="2">
    <source>
        <dbReference type="ARBA" id="ARBA00022840"/>
    </source>
</evidence>
<evidence type="ECO:0000313" key="6">
    <source>
        <dbReference type="Proteomes" id="UP000321261"/>
    </source>
</evidence>
<dbReference type="InterPro" id="IPR036388">
    <property type="entry name" value="WH-like_DNA-bd_sf"/>
</dbReference>
<keyword evidence="2" id="KW-0067">ATP-binding</keyword>
<dbReference type="SUPFAM" id="SSF46894">
    <property type="entry name" value="C-terminal effector domain of the bipartite response regulators"/>
    <property type="match status" value="1"/>
</dbReference>
<feature type="domain" description="HTH luxR-type" evidence="4">
    <location>
        <begin position="854"/>
        <end position="918"/>
    </location>
</feature>
<dbReference type="GO" id="GO:0004016">
    <property type="term" value="F:adenylate cyclase activity"/>
    <property type="evidence" value="ECO:0007669"/>
    <property type="project" value="TreeGrafter"/>
</dbReference>
<dbReference type="AlphaFoldDB" id="A0A561SUG3"/>
<organism evidence="5 6">
    <name type="scientific">Pseudonocardia hierapolitana</name>
    <dbReference type="NCBI Taxonomy" id="1128676"/>
    <lineage>
        <taxon>Bacteria</taxon>
        <taxon>Bacillati</taxon>
        <taxon>Actinomycetota</taxon>
        <taxon>Actinomycetes</taxon>
        <taxon>Pseudonocardiales</taxon>
        <taxon>Pseudonocardiaceae</taxon>
        <taxon>Pseudonocardia</taxon>
    </lineage>
</organism>
<dbReference type="GO" id="GO:0005524">
    <property type="term" value="F:ATP binding"/>
    <property type="evidence" value="ECO:0007669"/>
    <property type="project" value="UniProtKB-KW"/>
</dbReference>
<dbReference type="RefSeq" id="WP_212612586.1">
    <property type="nucleotide sequence ID" value="NZ_VIWU01000001.1"/>
</dbReference>
<evidence type="ECO:0000256" key="1">
    <source>
        <dbReference type="ARBA" id="ARBA00022741"/>
    </source>
</evidence>
<dbReference type="GO" id="GO:0006355">
    <property type="term" value="P:regulation of DNA-templated transcription"/>
    <property type="evidence" value="ECO:0007669"/>
    <property type="project" value="InterPro"/>
</dbReference>
<keyword evidence="1" id="KW-0547">Nucleotide-binding</keyword>
<keyword evidence="6" id="KW-1185">Reference proteome</keyword>
<evidence type="ECO:0000313" key="5">
    <source>
        <dbReference type="EMBL" id="TWF78491.1"/>
    </source>
</evidence>
<reference evidence="5 6" key="1">
    <citation type="submission" date="2019-06" db="EMBL/GenBank/DDBJ databases">
        <title>Sequencing the genomes of 1000 actinobacteria strains.</title>
        <authorList>
            <person name="Klenk H.-P."/>
        </authorList>
    </citation>
    <scope>NUCLEOTIDE SEQUENCE [LARGE SCALE GENOMIC DNA]</scope>
    <source>
        <strain evidence="5 6">DSM 45671</strain>
    </source>
</reference>
<dbReference type="GO" id="GO:0005737">
    <property type="term" value="C:cytoplasm"/>
    <property type="evidence" value="ECO:0007669"/>
    <property type="project" value="TreeGrafter"/>
</dbReference>
<dbReference type="SMART" id="SM00421">
    <property type="entry name" value="HTH_LUXR"/>
    <property type="match status" value="1"/>
</dbReference>
<dbReference type="SUPFAM" id="SSF52540">
    <property type="entry name" value="P-loop containing nucleoside triphosphate hydrolases"/>
    <property type="match status" value="1"/>
</dbReference>
<comment type="caution">
    <text evidence="5">The sequence shown here is derived from an EMBL/GenBank/DDBJ whole genome shotgun (WGS) entry which is preliminary data.</text>
</comment>
<name>A0A561SUG3_9PSEU</name>
<dbReference type="InterPro" id="IPR041664">
    <property type="entry name" value="AAA_16"/>
</dbReference>
<dbReference type="EMBL" id="VIWU01000001">
    <property type="protein sequence ID" value="TWF78491.1"/>
    <property type="molecule type" value="Genomic_DNA"/>
</dbReference>
<dbReference type="Proteomes" id="UP000321261">
    <property type="component" value="Unassembled WGS sequence"/>
</dbReference>
<dbReference type="PANTHER" id="PTHR16305:SF35">
    <property type="entry name" value="TRANSCRIPTIONAL ACTIVATOR DOMAIN"/>
    <property type="match status" value="1"/>
</dbReference>
<dbReference type="Pfam" id="PF00196">
    <property type="entry name" value="GerE"/>
    <property type="match status" value="1"/>
</dbReference>
<dbReference type="PROSITE" id="PS50043">
    <property type="entry name" value="HTH_LUXR_2"/>
    <property type="match status" value="1"/>
</dbReference>
<gene>
    <name evidence="5" type="ORF">FHX44_114414</name>
</gene>
<dbReference type="InterPro" id="IPR027417">
    <property type="entry name" value="P-loop_NTPase"/>
</dbReference>
<sequence>MPEAPRLRGREAELAVVDRLLAAARDGTSAALVVRGEAGIGKSALLGHAATRATGMRVLLQIGVETEMELPYATLHALFAEDRDAFDRLPGVQADALRVALGLAAGPPPDRFLVGLAVLSLLAELAAERPVLCAVDDAHWVDRASAQALLFAARRLGSESVVLLFAARSGLAPQFPAPGIASLDLARLDDASAREVLDAEAGDLPRPVRDQLLREAAGNPLALHELPAAHRAGRAPVYPLGPPDAGRGGIAPTHSPVEREFAARIAALPEAARTALLVAAADGTCDTRVVLAAAARLGAGPADVELLERERLLMFSEGCMGFHHPLIRTAVYGAATMGAKRAAHQALADVLNGRNEEDRRNWHLAASSLGPDEAVAAALEESALRARERGSHETVAAAFERSAALTPFGGERTRRMVAAAEAAAEAGHREWAAQLVGCTAPVTDDPQLRARLALVRAQLADADGDVPETHRLLLDAAGPAARAAPDLAAEMLLWAVEAGWSARDRGMVERVAETAAELGVPGADHIRAYAALAAAQLPDDPDAPLPTAAAALAEMAACRGEGEPRATASLAAWYLVAGEDTTALTLAAAAEREARSTGALGALPRVLAALATSRWHLGHWRDAAAAAADGLCIARDVGQNQVVDQLAGVLAHVAAATGDEMRFTAALGELDGRRPTARSVGITGSARGLLDLGLGRFDAAADRLTEAAGSPGWWRGLPDLVEAAARAGRTADARRAADRYARWAEHTGQTWARAIAHRCWALVASEDGAAELFATAVALHRRAGTHGFERARTDLLHGEWLRRARRRSEARGPLRAAADAFDELGAGPWAERARAELRATGETRSTSTRATGPAPDQLGELTPQELQVVRLAAAGLSNRDIAAQLFLSPRTVGYHLYKAFPKLGVASRAQLVRLDLPA</sequence>
<dbReference type="Pfam" id="PF13191">
    <property type="entry name" value="AAA_16"/>
    <property type="match status" value="1"/>
</dbReference>
<dbReference type="GO" id="GO:0003677">
    <property type="term" value="F:DNA binding"/>
    <property type="evidence" value="ECO:0007669"/>
    <property type="project" value="InterPro"/>
</dbReference>
<dbReference type="InterPro" id="IPR000792">
    <property type="entry name" value="Tscrpt_reg_LuxR_C"/>
</dbReference>
<proteinExistence type="predicted"/>
<feature type="region of interest" description="Disordered" evidence="3">
    <location>
        <begin position="837"/>
        <end position="861"/>
    </location>
</feature>
<evidence type="ECO:0000256" key="3">
    <source>
        <dbReference type="SAM" id="MobiDB-lite"/>
    </source>
</evidence>
<accession>A0A561SUG3</accession>
<dbReference type="CDD" id="cd06170">
    <property type="entry name" value="LuxR_C_like"/>
    <property type="match status" value="1"/>
</dbReference>
<dbReference type="PANTHER" id="PTHR16305">
    <property type="entry name" value="TESTICULAR SOLUBLE ADENYLYL CYCLASE"/>
    <property type="match status" value="1"/>
</dbReference>
<dbReference type="Gene3D" id="1.10.10.10">
    <property type="entry name" value="Winged helix-like DNA-binding domain superfamily/Winged helix DNA-binding domain"/>
    <property type="match status" value="1"/>
</dbReference>
<protein>
    <submittedName>
        <fullName evidence="5">Regulatory LuxR family protein</fullName>
    </submittedName>
</protein>
<evidence type="ECO:0000259" key="4">
    <source>
        <dbReference type="PROSITE" id="PS50043"/>
    </source>
</evidence>